<sequence>MFRVSMGCSVLGWIIQRRMARAQALLAAGRLPLAQVAMDCGLGSASHLSQLFRQRLGVTPLQYRRFAAA</sequence>
<dbReference type="PANTHER" id="PTHR46796:SF6">
    <property type="entry name" value="ARAC SUBFAMILY"/>
    <property type="match status" value="1"/>
</dbReference>
<protein>
    <submittedName>
        <fullName evidence="5">AraC family transcriptional regulator</fullName>
    </submittedName>
</protein>
<evidence type="ECO:0000259" key="4">
    <source>
        <dbReference type="PROSITE" id="PS01124"/>
    </source>
</evidence>
<dbReference type="SMART" id="SM00342">
    <property type="entry name" value="HTH_ARAC"/>
    <property type="match status" value="1"/>
</dbReference>
<reference evidence="5" key="1">
    <citation type="submission" date="2013-01" db="EMBL/GenBank/DDBJ databases">
        <title>Genome draft of Hydrogenophaga taeniospiralis 2K1.</title>
        <authorList>
            <person name="Gomila M."/>
            <person name="Lalucat J."/>
        </authorList>
    </citation>
    <scope>NUCLEOTIDE SEQUENCE</scope>
    <source>
        <strain evidence="5">CCUG 15921</strain>
    </source>
</reference>
<dbReference type="GO" id="GO:0043565">
    <property type="term" value="F:sequence-specific DNA binding"/>
    <property type="evidence" value="ECO:0007669"/>
    <property type="project" value="InterPro"/>
</dbReference>
<keyword evidence="2" id="KW-0238">DNA-binding</keyword>
<dbReference type="AlphaFoldDB" id="A0A9X4NS80"/>
<dbReference type="Proteomes" id="UP001152876">
    <property type="component" value="Unassembled WGS sequence"/>
</dbReference>
<dbReference type="PANTHER" id="PTHR46796">
    <property type="entry name" value="HTH-TYPE TRANSCRIPTIONAL ACTIVATOR RHAS-RELATED"/>
    <property type="match status" value="1"/>
</dbReference>
<dbReference type="PROSITE" id="PS01124">
    <property type="entry name" value="HTH_ARAC_FAMILY_2"/>
    <property type="match status" value="1"/>
</dbReference>
<comment type="caution">
    <text evidence="5">The sequence shown here is derived from an EMBL/GenBank/DDBJ whole genome shotgun (WGS) entry which is preliminary data.</text>
</comment>
<dbReference type="Pfam" id="PF12833">
    <property type="entry name" value="HTH_18"/>
    <property type="match status" value="1"/>
</dbReference>
<evidence type="ECO:0000313" key="6">
    <source>
        <dbReference type="Proteomes" id="UP001152876"/>
    </source>
</evidence>
<dbReference type="PROSITE" id="PS00041">
    <property type="entry name" value="HTH_ARAC_FAMILY_1"/>
    <property type="match status" value="1"/>
</dbReference>
<accession>A0A9X4NS80</accession>
<feature type="domain" description="HTH araC/xylS-type" evidence="4">
    <location>
        <begin position="1"/>
        <end position="66"/>
    </location>
</feature>
<dbReference type="Gene3D" id="1.10.10.60">
    <property type="entry name" value="Homeodomain-like"/>
    <property type="match status" value="1"/>
</dbReference>
<evidence type="ECO:0000313" key="5">
    <source>
        <dbReference type="EMBL" id="MDG5976417.1"/>
    </source>
</evidence>
<keyword evidence="6" id="KW-1185">Reference proteome</keyword>
<dbReference type="InterPro" id="IPR018060">
    <property type="entry name" value="HTH_AraC"/>
</dbReference>
<name>A0A9X4NS80_9BURK</name>
<dbReference type="InterPro" id="IPR018062">
    <property type="entry name" value="HTH_AraC-typ_CS"/>
</dbReference>
<organism evidence="5 6">
    <name type="scientific">Hydrogenophaga taeniospiralis CCUG 15921</name>
    <dbReference type="NCBI Taxonomy" id="1281780"/>
    <lineage>
        <taxon>Bacteria</taxon>
        <taxon>Pseudomonadati</taxon>
        <taxon>Pseudomonadota</taxon>
        <taxon>Betaproteobacteria</taxon>
        <taxon>Burkholderiales</taxon>
        <taxon>Comamonadaceae</taxon>
        <taxon>Hydrogenophaga</taxon>
    </lineage>
</organism>
<keyword evidence="1" id="KW-0805">Transcription regulation</keyword>
<evidence type="ECO:0000256" key="2">
    <source>
        <dbReference type="ARBA" id="ARBA00023125"/>
    </source>
</evidence>
<dbReference type="SUPFAM" id="SSF46689">
    <property type="entry name" value="Homeodomain-like"/>
    <property type="match status" value="1"/>
</dbReference>
<dbReference type="InterPro" id="IPR050204">
    <property type="entry name" value="AraC_XylS_family_regulators"/>
</dbReference>
<evidence type="ECO:0000256" key="1">
    <source>
        <dbReference type="ARBA" id="ARBA00023015"/>
    </source>
</evidence>
<dbReference type="EMBL" id="AOGK01000012">
    <property type="protein sequence ID" value="MDG5976417.1"/>
    <property type="molecule type" value="Genomic_DNA"/>
</dbReference>
<dbReference type="InterPro" id="IPR009057">
    <property type="entry name" value="Homeodomain-like_sf"/>
</dbReference>
<dbReference type="GO" id="GO:0003700">
    <property type="term" value="F:DNA-binding transcription factor activity"/>
    <property type="evidence" value="ECO:0007669"/>
    <property type="project" value="InterPro"/>
</dbReference>
<proteinExistence type="predicted"/>
<gene>
    <name evidence="5" type="ORF">H010_14216</name>
</gene>
<evidence type="ECO:0000256" key="3">
    <source>
        <dbReference type="ARBA" id="ARBA00023163"/>
    </source>
</evidence>
<keyword evidence="3" id="KW-0804">Transcription</keyword>